<evidence type="ECO:0000256" key="13">
    <source>
        <dbReference type="ARBA" id="ARBA00032044"/>
    </source>
</evidence>
<keyword evidence="7 16" id="KW-0479">Metal-binding</keyword>
<dbReference type="SMART" id="SM00975">
    <property type="entry name" value="Telomerase_RBD"/>
    <property type="match status" value="1"/>
</dbReference>
<evidence type="ECO:0000256" key="15">
    <source>
        <dbReference type="PROSITE-ProRule" id="PRU00252"/>
    </source>
</evidence>
<keyword evidence="9 16" id="KW-0779">Telomere</keyword>
<keyword evidence="6 16" id="KW-0548">Nucleotidyltransferase</keyword>
<dbReference type="InterPro" id="IPR012340">
    <property type="entry name" value="NA-bd_OB-fold"/>
</dbReference>
<keyword evidence="4 16" id="KW-0158">Chromosome</keyword>
<keyword evidence="17" id="KW-0812">Transmembrane</keyword>
<dbReference type="PROSITE" id="PS50878">
    <property type="entry name" value="RT_POL"/>
    <property type="match status" value="1"/>
</dbReference>
<dbReference type="PANTHER" id="PTHR12066:SF0">
    <property type="entry name" value="TELOMERASE REVERSE TRANSCRIPTASE"/>
    <property type="match status" value="1"/>
</dbReference>
<organism evidence="21">
    <name type="scientific">Enterobius vermicularis</name>
    <name type="common">Human pinworm</name>
    <dbReference type="NCBI Taxonomy" id="51028"/>
    <lineage>
        <taxon>Eukaryota</taxon>
        <taxon>Metazoa</taxon>
        <taxon>Ecdysozoa</taxon>
        <taxon>Nematoda</taxon>
        <taxon>Chromadorea</taxon>
        <taxon>Rhabditida</taxon>
        <taxon>Spirurina</taxon>
        <taxon>Oxyuridomorpha</taxon>
        <taxon>Oxyuroidea</taxon>
        <taxon>Oxyuridae</taxon>
        <taxon>Enterobius</taxon>
    </lineage>
</organism>
<dbReference type="InterPro" id="IPR000477">
    <property type="entry name" value="RT_dom"/>
</dbReference>
<dbReference type="GO" id="GO:0070034">
    <property type="term" value="F:telomerase RNA binding"/>
    <property type="evidence" value="ECO:0007669"/>
    <property type="project" value="TreeGrafter"/>
</dbReference>
<dbReference type="OrthoDB" id="5795055at2759"/>
<evidence type="ECO:0000313" key="21">
    <source>
        <dbReference type="WBParaSite" id="EVEC_0000843701-mRNA-1"/>
    </source>
</evidence>
<dbReference type="EC" id="2.7.7.49" evidence="2 16"/>
<evidence type="ECO:0000256" key="17">
    <source>
        <dbReference type="SAM" id="Phobius"/>
    </source>
</evidence>
<dbReference type="PRINTS" id="PR01365">
    <property type="entry name" value="TELOMERASERT"/>
</dbReference>
<evidence type="ECO:0000256" key="1">
    <source>
        <dbReference type="ARBA" id="ARBA00008001"/>
    </source>
</evidence>
<evidence type="ECO:0000313" key="20">
    <source>
        <dbReference type="Proteomes" id="UP000274131"/>
    </source>
</evidence>
<feature type="domain" description="Reverse transcriptase" evidence="18">
    <location>
        <begin position="549"/>
        <end position="863"/>
    </location>
</feature>
<evidence type="ECO:0000256" key="14">
    <source>
        <dbReference type="ARBA" id="ARBA00048173"/>
    </source>
</evidence>
<dbReference type="GO" id="GO:0006260">
    <property type="term" value="P:DNA replication"/>
    <property type="evidence" value="ECO:0007669"/>
    <property type="project" value="InterPro"/>
</dbReference>
<keyword evidence="17" id="KW-1133">Transmembrane helix</keyword>
<dbReference type="InterPro" id="IPR043502">
    <property type="entry name" value="DNA/RNA_pol_sf"/>
</dbReference>
<evidence type="ECO:0000256" key="4">
    <source>
        <dbReference type="ARBA" id="ARBA00022454"/>
    </source>
</evidence>
<reference evidence="19 20" key="2">
    <citation type="submission" date="2018-10" db="EMBL/GenBank/DDBJ databases">
        <authorList>
            <consortium name="Pathogen Informatics"/>
        </authorList>
    </citation>
    <scope>NUCLEOTIDE SEQUENCE [LARGE SCALE GENOMIC DNA]</scope>
</reference>
<accession>A0A158QB69</accession>
<dbReference type="SUPFAM" id="SSF56672">
    <property type="entry name" value="DNA/RNA polymerases"/>
    <property type="match status" value="1"/>
</dbReference>
<dbReference type="GO" id="GO:0003720">
    <property type="term" value="F:telomerase activity"/>
    <property type="evidence" value="ECO:0007669"/>
    <property type="project" value="InterPro"/>
</dbReference>
<keyword evidence="5 16" id="KW-0808">Transferase</keyword>
<dbReference type="WBParaSite" id="EVEC_0000843701-mRNA-1">
    <property type="protein sequence ID" value="EVEC_0000843701-mRNA-1"/>
    <property type="gene ID" value="EVEC_0000843701"/>
</dbReference>
<dbReference type="InterPro" id="IPR011344">
    <property type="entry name" value="ssDNA-bd"/>
</dbReference>
<keyword evidence="12 16" id="KW-0539">Nucleus</keyword>
<sequence length="962" mass="110347">MKALKIQLKPLSVSSKSQAEVSQEEINKLFAADDGGTKSAAPLTRRKGGYSMNRVELIGGIANDVRVRTGKNGKEFVGITLVTNRAFRSSSGELLEQGPEFHSVVFFVGIDLAKRELSKGKRIYLSGRLHYTPVILADGTKSNRATVVADNFHVIHQTSRASAEEDFTVDDSLLKNKKQKTFDFHEASETARNRREQKEVWECGCCFAGNPGSDGSSRERSASCNCCKISPSSCPVLNPRKDFTLKDLYTGQLSLKDQRVYRSNDKFGSASKLRKMHRNKEVESIRSPPENMHGEVATNLDCIAVCNCSTPNVTAGESLRFGETTVLVKVVHVTWFLLRILQIKSAKIDPSLLCTQIFGIELYTELRNTSVCILFEEICREIGSRQSRLSLMYILNLRIPKRVVKNVGGLIRNAVTYGQFRSYLRAVLLFLLPVKILGKANFLTVIDAAAKNLFNLCRHEAIWPKKIFLRCLKISKVDWLRVVRNFAIKSTLFQRVIAWIIWIAAAVTRATFYVTEDSSRSTLVFYRKDIWRKIETEEFQRLQKLRDIALVEDRFKTGKYFRSWLRFAPKQYCTRPIMIPSKSTDERRLEKTLMKKVIGLIDKVSTEQRRFNRLPLKGAAIWGALYIISFCLVKIFCSCIIAACDSFFRRVRNFAKHNRQKEIFVVKTDLSNCFDRINLSKLREVLETVANPKRFYFIRREIARYNAASLSRMDSEISRGTWEDAIKIIQDTIVNRLIIFNNRTYIAHRGIPQGSAVSTRLCDLYLGAMERDFFNSVLKSPDALLIRYVDDYLLLTTDQKLAEEHDVFQFLLHLLDGVGCRYDMKADPTKTQINFISAALAKYQHLLEIVEPDGCVVWCGYEVYPKTLRISIDRRKRSHGFFLQSIQHIRGSRMKRKAIMRYTRAALYGRSYVLSHTKNDEWRDRTLRDLARFGYETYGLPLAKKLGLNMKVEFVNKKSNTV</sequence>
<keyword evidence="8 16" id="KW-0460">Magnesium</keyword>
<dbReference type="InterPro" id="IPR000424">
    <property type="entry name" value="Primosome_PriB/ssb"/>
</dbReference>
<protein>
    <recommendedName>
        <fullName evidence="3 16">Telomerase reverse transcriptase</fullName>
        <ecNumber evidence="2 16">2.7.7.49</ecNumber>
    </recommendedName>
    <alternativeName>
        <fullName evidence="13 16">Telomerase catalytic subunit</fullName>
    </alternativeName>
</protein>
<evidence type="ECO:0000256" key="10">
    <source>
        <dbReference type="ARBA" id="ARBA00022918"/>
    </source>
</evidence>
<dbReference type="PANTHER" id="PTHR12066">
    <property type="entry name" value="TELOMERASE REVERSE TRANSCRIPTASE"/>
    <property type="match status" value="1"/>
</dbReference>
<evidence type="ECO:0000256" key="7">
    <source>
        <dbReference type="ARBA" id="ARBA00022723"/>
    </source>
</evidence>
<dbReference type="GO" id="GO:0000781">
    <property type="term" value="C:chromosome, telomeric region"/>
    <property type="evidence" value="ECO:0007669"/>
    <property type="project" value="UniProtKB-SubCell"/>
</dbReference>
<evidence type="ECO:0000256" key="11">
    <source>
        <dbReference type="ARBA" id="ARBA00023125"/>
    </source>
</evidence>
<evidence type="ECO:0000256" key="6">
    <source>
        <dbReference type="ARBA" id="ARBA00022695"/>
    </source>
</evidence>
<comment type="catalytic activity">
    <reaction evidence="14 16">
        <text>DNA(n) + a 2'-deoxyribonucleoside 5'-triphosphate = DNA(n+1) + diphosphate</text>
        <dbReference type="Rhea" id="RHEA:22508"/>
        <dbReference type="Rhea" id="RHEA-COMP:17339"/>
        <dbReference type="Rhea" id="RHEA-COMP:17340"/>
        <dbReference type="ChEBI" id="CHEBI:33019"/>
        <dbReference type="ChEBI" id="CHEBI:61560"/>
        <dbReference type="ChEBI" id="CHEBI:173112"/>
        <dbReference type="EC" id="2.7.7.49"/>
    </reaction>
</comment>
<dbReference type="AlphaFoldDB" id="A0A158QB69"/>
<keyword evidence="20" id="KW-1185">Reference proteome</keyword>
<name>A0A158QB69_ENTVE</name>
<dbReference type="CDD" id="cd01648">
    <property type="entry name" value="TERT"/>
    <property type="match status" value="1"/>
</dbReference>
<feature type="transmembrane region" description="Helical" evidence="17">
    <location>
        <begin position="619"/>
        <end position="643"/>
    </location>
</feature>
<comment type="similarity">
    <text evidence="1 16">Belongs to the reverse transcriptase family. Telomerase subfamily.</text>
</comment>
<dbReference type="GO" id="GO:0003697">
    <property type="term" value="F:single-stranded DNA binding"/>
    <property type="evidence" value="ECO:0007669"/>
    <property type="project" value="InterPro"/>
</dbReference>
<dbReference type="GO" id="GO:0042162">
    <property type="term" value="F:telomeric DNA binding"/>
    <property type="evidence" value="ECO:0007669"/>
    <property type="project" value="TreeGrafter"/>
</dbReference>
<evidence type="ECO:0000256" key="3">
    <source>
        <dbReference type="ARBA" id="ARBA00016182"/>
    </source>
</evidence>
<dbReference type="InterPro" id="IPR003545">
    <property type="entry name" value="Telomerase_RT"/>
</dbReference>
<dbReference type="EMBL" id="UXUI01009162">
    <property type="protein sequence ID" value="VDD93170.1"/>
    <property type="molecule type" value="Genomic_DNA"/>
</dbReference>
<comment type="subcellular location">
    <subcellularLocation>
        <location evidence="16">Nucleus</location>
    </subcellularLocation>
    <subcellularLocation>
        <location evidence="16">Chromosome</location>
        <location evidence="16">Telomere</location>
    </subcellularLocation>
</comment>
<evidence type="ECO:0000256" key="9">
    <source>
        <dbReference type="ARBA" id="ARBA00022895"/>
    </source>
</evidence>
<dbReference type="Pfam" id="PF12009">
    <property type="entry name" value="Telomerase_RBD"/>
    <property type="match status" value="1"/>
</dbReference>
<dbReference type="GO" id="GO:0046872">
    <property type="term" value="F:metal ion binding"/>
    <property type="evidence" value="ECO:0007669"/>
    <property type="project" value="UniProtKB-KW"/>
</dbReference>
<keyword evidence="17" id="KW-0472">Membrane</keyword>
<dbReference type="CDD" id="cd04496">
    <property type="entry name" value="SSB_OBF"/>
    <property type="match status" value="1"/>
</dbReference>
<dbReference type="Gene3D" id="1.10.132.70">
    <property type="match status" value="1"/>
</dbReference>
<dbReference type="GO" id="GO:0007004">
    <property type="term" value="P:telomere maintenance via telomerase"/>
    <property type="evidence" value="ECO:0007669"/>
    <property type="project" value="TreeGrafter"/>
</dbReference>
<dbReference type="SUPFAM" id="SSF50249">
    <property type="entry name" value="Nucleic acid-binding proteins"/>
    <property type="match status" value="1"/>
</dbReference>
<dbReference type="NCBIfam" id="TIGR00621">
    <property type="entry name" value="ssb"/>
    <property type="match status" value="1"/>
</dbReference>
<evidence type="ECO:0000259" key="18">
    <source>
        <dbReference type="PROSITE" id="PS50878"/>
    </source>
</evidence>
<gene>
    <name evidence="19" type="ORF">EVEC_LOCUS7921</name>
</gene>
<evidence type="ECO:0000313" key="19">
    <source>
        <dbReference type="EMBL" id="VDD93170.1"/>
    </source>
</evidence>
<evidence type="ECO:0000256" key="2">
    <source>
        <dbReference type="ARBA" id="ARBA00012493"/>
    </source>
</evidence>
<reference evidence="21" key="1">
    <citation type="submission" date="2016-04" db="UniProtKB">
        <authorList>
            <consortium name="WormBaseParasite"/>
        </authorList>
    </citation>
    <scope>IDENTIFICATION</scope>
</reference>
<dbReference type="InterPro" id="IPR021891">
    <property type="entry name" value="Telomerase_RBD"/>
</dbReference>
<proteinExistence type="inferred from homology"/>
<dbReference type="Pfam" id="PF00078">
    <property type="entry name" value="RVT_1"/>
    <property type="match status" value="1"/>
</dbReference>
<dbReference type="GO" id="GO:0000333">
    <property type="term" value="C:telomerase catalytic core complex"/>
    <property type="evidence" value="ECO:0007669"/>
    <property type="project" value="TreeGrafter"/>
</dbReference>
<evidence type="ECO:0000256" key="8">
    <source>
        <dbReference type="ARBA" id="ARBA00022842"/>
    </source>
</evidence>
<evidence type="ECO:0000256" key="5">
    <source>
        <dbReference type="ARBA" id="ARBA00022679"/>
    </source>
</evidence>
<comment type="function">
    <text evidence="16">Telomerase is a ribonucleoprotein enzyme essential for the replication of chromosome termini in most eukaryotes. It elongates telomeres. It is a reverse transcriptase that adds simple sequence repeats to chromosome ends by copying a template sequence within the RNA component of the enzyme.</text>
</comment>
<keyword evidence="10 16" id="KW-0695">RNA-directed DNA polymerase</keyword>
<dbReference type="PROSITE" id="PS50935">
    <property type="entry name" value="SSB"/>
    <property type="match status" value="1"/>
</dbReference>
<dbReference type="Proteomes" id="UP000274131">
    <property type="component" value="Unassembled WGS sequence"/>
</dbReference>
<keyword evidence="11 15" id="KW-0238">DNA-binding</keyword>
<dbReference type="Pfam" id="PF00436">
    <property type="entry name" value="SSB"/>
    <property type="match status" value="1"/>
</dbReference>
<evidence type="ECO:0000256" key="16">
    <source>
        <dbReference type="RuleBase" id="RU365061"/>
    </source>
</evidence>
<dbReference type="STRING" id="51028.A0A158QB69"/>
<dbReference type="Gene3D" id="2.40.50.140">
    <property type="entry name" value="Nucleic acid-binding proteins"/>
    <property type="match status" value="1"/>
</dbReference>
<evidence type="ECO:0000256" key="12">
    <source>
        <dbReference type="ARBA" id="ARBA00023242"/>
    </source>
</evidence>